<keyword evidence="2" id="KW-1185">Reference proteome</keyword>
<sequence>MKETDDEKENFTYYYFLSNCQLTSVENKYRRKNAKHMKNNKKGKNMDHCGVDSLFYAKECMHSSMDEILHQGRERE</sequence>
<accession>A0A0V0ZSX8</accession>
<name>A0A0V0ZSX8_9BILA</name>
<protein>
    <submittedName>
        <fullName evidence="1">Uncharacterized protein</fullName>
    </submittedName>
</protein>
<organism evidence="1 2">
    <name type="scientific">Trichinella patagoniensis</name>
    <dbReference type="NCBI Taxonomy" id="990121"/>
    <lineage>
        <taxon>Eukaryota</taxon>
        <taxon>Metazoa</taxon>
        <taxon>Ecdysozoa</taxon>
        <taxon>Nematoda</taxon>
        <taxon>Enoplea</taxon>
        <taxon>Dorylaimia</taxon>
        <taxon>Trichinellida</taxon>
        <taxon>Trichinellidae</taxon>
        <taxon>Trichinella</taxon>
    </lineage>
</organism>
<evidence type="ECO:0000313" key="1">
    <source>
        <dbReference type="EMBL" id="KRY15388.1"/>
    </source>
</evidence>
<gene>
    <name evidence="1" type="ORF">T12_16777</name>
</gene>
<dbReference type="Proteomes" id="UP000054783">
    <property type="component" value="Unassembled WGS sequence"/>
</dbReference>
<evidence type="ECO:0000313" key="2">
    <source>
        <dbReference type="Proteomes" id="UP000054783"/>
    </source>
</evidence>
<reference evidence="1 2" key="1">
    <citation type="submission" date="2015-01" db="EMBL/GenBank/DDBJ databases">
        <title>Evolution of Trichinella species and genotypes.</title>
        <authorList>
            <person name="Korhonen P.K."/>
            <person name="Edoardo P."/>
            <person name="Giuseppe L.R."/>
            <person name="Gasser R.B."/>
        </authorList>
    </citation>
    <scope>NUCLEOTIDE SEQUENCE [LARGE SCALE GENOMIC DNA]</scope>
    <source>
        <strain evidence="1">ISS2496</strain>
    </source>
</reference>
<dbReference type="AlphaFoldDB" id="A0A0V0ZSX8"/>
<comment type="caution">
    <text evidence="1">The sequence shown here is derived from an EMBL/GenBank/DDBJ whole genome shotgun (WGS) entry which is preliminary data.</text>
</comment>
<proteinExistence type="predicted"/>
<dbReference type="EMBL" id="JYDQ01000096">
    <property type="protein sequence ID" value="KRY15388.1"/>
    <property type="molecule type" value="Genomic_DNA"/>
</dbReference>